<dbReference type="Pfam" id="PF12937">
    <property type="entry name" value="F-box-like"/>
    <property type="match status" value="1"/>
</dbReference>
<dbReference type="InterPro" id="IPR001810">
    <property type="entry name" value="F-box_dom"/>
</dbReference>
<evidence type="ECO:0000259" key="1">
    <source>
        <dbReference type="PROSITE" id="PS50181"/>
    </source>
</evidence>
<sequence length="216" mass="25624">MSTCQNHESENRHQDKVCSPPLLLNLPVELIQTIFSHIDSPFTYLALYTVSSRVHEIASDPKTRHFFAKTWFAAHCNDDEAHAPKLYEYIARYLRRHCNTSRCQTKNTSARFHIMFKKDRDRKRAEASGFRRDVFRCPSWWFDTDYESDDEDEDVNSMLPKCTLPESFTWTWSLKEELHFLLHQQPSRTWARYGWAELGVDFLDELTKRGHGSPRF</sequence>
<name>A0A3N4HBS1_ASCIM</name>
<dbReference type="AlphaFoldDB" id="A0A3N4HBS1"/>
<reference evidence="2 3" key="1">
    <citation type="journal article" date="2018" name="Nat. Ecol. Evol.">
        <title>Pezizomycetes genomes reveal the molecular basis of ectomycorrhizal truffle lifestyle.</title>
        <authorList>
            <person name="Murat C."/>
            <person name="Payen T."/>
            <person name="Noel B."/>
            <person name="Kuo A."/>
            <person name="Morin E."/>
            <person name="Chen J."/>
            <person name="Kohler A."/>
            <person name="Krizsan K."/>
            <person name="Balestrini R."/>
            <person name="Da Silva C."/>
            <person name="Montanini B."/>
            <person name="Hainaut M."/>
            <person name="Levati E."/>
            <person name="Barry K.W."/>
            <person name="Belfiori B."/>
            <person name="Cichocki N."/>
            <person name="Clum A."/>
            <person name="Dockter R.B."/>
            <person name="Fauchery L."/>
            <person name="Guy J."/>
            <person name="Iotti M."/>
            <person name="Le Tacon F."/>
            <person name="Lindquist E.A."/>
            <person name="Lipzen A."/>
            <person name="Malagnac F."/>
            <person name="Mello A."/>
            <person name="Molinier V."/>
            <person name="Miyauchi S."/>
            <person name="Poulain J."/>
            <person name="Riccioni C."/>
            <person name="Rubini A."/>
            <person name="Sitrit Y."/>
            <person name="Splivallo R."/>
            <person name="Traeger S."/>
            <person name="Wang M."/>
            <person name="Zifcakova L."/>
            <person name="Wipf D."/>
            <person name="Zambonelli A."/>
            <person name="Paolocci F."/>
            <person name="Nowrousian M."/>
            <person name="Ottonello S."/>
            <person name="Baldrian P."/>
            <person name="Spatafora J.W."/>
            <person name="Henrissat B."/>
            <person name="Nagy L.G."/>
            <person name="Aury J.M."/>
            <person name="Wincker P."/>
            <person name="Grigoriev I.V."/>
            <person name="Bonfante P."/>
            <person name="Martin F.M."/>
        </authorList>
    </citation>
    <scope>NUCLEOTIDE SEQUENCE [LARGE SCALE GENOMIC DNA]</scope>
    <source>
        <strain evidence="2 3">RN42</strain>
    </source>
</reference>
<organism evidence="2 3">
    <name type="scientific">Ascobolus immersus RN42</name>
    <dbReference type="NCBI Taxonomy" id="1160509"/>
    <lineage>
        <taxon>Eukaryota</taxon>
        <taxon>Fungi</taxon>
        <taxon>Dikarya</taxon>
        <taxon>Ascomycota</taxon>
        <taxon>Pezizomycotina</taxon>
        <taxon>Pezizomycetes</taxon>
        <taxon>Pezizales</taxon>
        <taxon>Ascobolaceae</taxon>
        <taxon>Ascobolus</taxon>
    </lineage>
</organism>
<gene>
    <name evidence="2" type="ORF">BJ508DRAFT_335604</name>
</gene>
<dbReference type="InterPro" id="IPR036047">
    <property type="entry name" value="F-box-like_dom_sf"/>
</dbReference>
<dbReference type="PROSITE" id="PS50181">
    <property type="entry name" value="FBOX"/>
    <property type="match status" value="1"/>
</dbReference>
<protein>
    <recommendedName>
        <fullName evidence="1">F-box domain-containing protein</fullName>
    </recommendedName>
</protein>
<keyword evidence="3" id="KW-1185">Reference proteome</keyword>
<dbReference type="Proteomes" id="UP000275078">
    <property type="component" value="Unassembled WGS sequence"/>
</dbReference>
<feature type="domain" description="F-box" evidence="1">
    <location>
        <begin position="20"/>
        <end position="70"/>
    </location>
</feature>
<dbReference type="EMBL" id="ML119894">
    <property type="protein sequence ID" value="RPA71863.1"/>
    <property type="molecule type" value="Genomic_DNA"/>
</dbReference>
<proteinExistence type="predicted"/>
<dbReference type="SUPFAM" id="SSF81383">
    <property type="entry name" value="F-box domain"/>
    <property type="match status" value="1"/>
</dbReference>
<accession>A0A3N4HBS1</accession>
<evidence type="ECO:0000313" key="2">
    <source>
        <dbReference type="EMBL" id="RPA71863.1"/>
    </source>
</evidence>
<evidence type="ECO:0000313" key="3">
    <source>
        <dbReference type="Proteomes" id="UP000275078"/>
    </source>
</evidence>